<comment type="function">
    <text evidence="2">Catalyzes the removal of elemental sulfur atoms from cysteine to produce alanine. Seems to participate in the biosynthesis of the nitrogenase metalloclusters by providing the inorganic sulfur required for the Fe-S core formation.</text>
</comment>
<evidence type="ECO:0000259" key="13">
    <source>
        <dbReference type="Pfam" id="PF00266"/>
    </source>
</evidence>
<evidence type="ECO:0000256" key="3">
    <source>
        <dbReference type="ARBA" id="ARBA00006490"/>
    </source>
</evidence>
<evidence type="ECO:0000256" key="8">
    <source>
        <dbReference type="ARBA" id="ARBA00022898"/>
    </source>
</evidence>
<organism evidence="14 15">
    <name type="scientific">Pseudochelatococcus lubricantis</name>
    <dbReference type="NCBI Taxonomy" id="1538102"/>
    <lineage>
        <taxon>Bacteria</taxon>
        <taxon>Pseudomonadati</taxon>
        <taxon>Pseudomonadota</taxon>
        <taxon>Alphaproteobacteria</taxon>
        <taxon>Hyphomicrobiales</taxon>
        <taxon>Chelatococcaceae</taxon>
        <taxon>Pseudochelatococcus</taxon>
    </lineage>
</organism>
<keyword evidence="8" id="KW-0663">Pyridoxal phosphate</keyword>
<dbReference type="InterPro" id="IPR015424">
    <property type="entry name" value="PyrdxlP-dep_Trfase"/>
</dbReference>
<name>A0ABX0UWL9_9HYPH</name>
<keyword evidence="10" id="KW-0411">Iron-sulfur</keyword>
<evidence type="ECO:0000256" key="10">
    <source>
        <dbReference type="ARBA" id="ARBA00023014"/>
    </source>
</evidence>
<keyword evidence="9" id="KW-0408">Iron</keyword>
<dbReference type="InterPro" id="IPR015421">
    <property type="entry name" value="PyrdxlP-dep_Trfase_major"/>
</dbReference>
<proteinExistence type="inferred from homology"/>
<keyword evidence="6 14" id="KW-0808">Transferase</keyword>
<dbReference type="PIRSF" id="PIRSF005572">
    <property type="entry name" value="NifS"/>
    <property type="match status" value="1"/>
</dbReference>
<dbReference type="EMBL" id="JAASQI010000002">
    <property type="protein sequence ID" value="NIJ57337.1"/>
    <property type="molecule type" value="Genomic_DNA"/>
</dbReference>
<comment type="similarity">
    <text evidence="3">Belongs to the class-V pyridoxal-phosphate-dependent aminotransferase family. NifS/IscS subfamily.</text>
</comment>
<dbReference type="PROSITE" id="PS00595">
    <property type="entry name" value="AA_TRANSFER_CLASS_5"/>
    <property type="match status" value="1"/>
</dbReference>
<dbReference type="EC" id="2.8.1.7" evidence="4"/>
<dbReference type="InterPro" id="IPR020578">
    <property type="entry name" value="Aminotrans_V_PyrdxlP_BS"/>
</dbReference>
<dbReference type="InterPro" id="IPR015422">
    <property type="entry name" value="PyrdxlP-dep_Trfase_small"/>
</dbReference>
<evidence type="ECO:0000256" key="2">
    <source>
        <dbReference type="ARBA" id="ARBA00003120"/>
    </source>
</evidence>
<dbReference type="RefSeq" id="WP_166949747.1">
    <property type="nucleotide sequence ID" value="NZ_JAASQI010000002.1"/>
</dbReference>
<comment type="catalytic activity">
    <reaction evidence="11">
        <text>(sulfur carrier)-H + L-cysteine = (sulfur carrier)-SH + L-alanine</text>
        <dbReference type="Rhea" id="RHEA:43892"/>
        <dbReference type="Rhea" id="RHEA-COMP:14737"/>
        <dbReference type="Rhea" id="RHEA-COMP:14739"/>
        <dbReference type="ChEBI" id="CHEBI:29917"/>
        <dbReference type="ChEBI" id="CHEBI:35235"/>
        <dbReference type="ChEBI" id="CHEBI:57972"/>
        <dbReference type="ChEBI" id="CHEBI:64428"/>
        <dbReference type="EC" id="2.8.1.7"/>
    </reaction>
</comment>
<dbReference type="Gene3D" id="1.10.260.50">
    <property type="match status" value="1"/>
</dbReference>
<dbReference type="Pfam" id="PF00266">
    <property type="entry name" value="Aminotran_5"/>
    <property type="match status" value="1"/>
</dbReference>
<feature type="domain" description="Aminotransferase class V" evidence="13">
    <location>
        <begin position="6"/>
        <end position="385"/>
    </location>
</feature>
<dbReference type="PANTHER" id="PTHR11601:SF34">
    <property type="entry name" value="CYSTEINE DESULFURASE"/>
    <property type="match status" value="1"/>
</dbReference>
<sequence length="406" mass="41651">MTRERVYLDFNATAPVRPEVLEAVVRALGAAGNASSVHAEGRAAHKRIEDARAAVAALAGARAEDVIFTGCGSEANTMALTPQLRVSGSCAAGACAVGVARPVTRLFVGATEHPSVLSGGRFAPEDVEAIPADSNGLLRQDWLAERLSRFSVEEPGAAFLVSVQAANSETGVLQPLPEIAALVHGAGGIFHTDAVQAAGRMALDIGALGVDMLTLSAHKLGGPQGVGALVLAPGAIELGTPLVRGGGQERGRRAGTENAAGIAGFGVAAELALREISAYPARLKILRDGFELRLGEVLPQAVIFGREAARIANTSAFAVPGLRAETLLMALDLAGMAVSSGSACSSGKVRRSHVLAEMGVAPELAEGALRVSFGWASRAEDVDSFVAALEKVVGMLISRQRGRHAA</sequence>
<evidence type="ECO:0000256" key="12">
    <source>
        <dbReference type="RuleBase" id="RU004504"/>
    </source>
</evidence>
<dbReference type="Gene3D" id="3.40.640.10">
    <property type="entry name" value="Type I PLP-dependent aspartate aminotransferase-like (Major domain)"/>
    <property type="match status" value="1"/>
</dbReference>
<comment type="cofactor">
    <cofactor evidence="1 12">
        <name>pyridoxal 5'-phosphate</name>
        <dbReference type="ChEBI" id="CHEBI:597326"/>
    </cofactor>
</comment>
<dbReference type="Proteomes" id="UP001429580">
    <property type="component" value="Unassembled WGS sequence"/>
</dbReference>
<evidence type="ECO:0000256" key="11">
    <source>
        <dbReference type="ARBA" id="ARBA00050776"/>
    </source>
</evidence>
<dbReference type="InterPro" id="IPR000192">
    <property type="entry name" value="Aminotrans_V_dom"/>
</dbReference>
<keyword evidence="7" id="KW-0479">Metal-binding</keyword>
<evidence type="ECO:0000256" key="7">
    <source>
        <dbReference type="ARBA" id="ARBA00022723"/>
    </source>
</evidence>
<evidence type="ECO:0000256" key="6">
    <source>
        <dbReference type="ARBA" id="ARBA00022679"/>
    </source>
</evidence>
<evidence type="ECO:0000313" key="15">
    <source>
        <dbReference type="Proteomes" id="UP001429580"/>
    </source>
</evidence>
<protein>
    <recommendedName>
        <fullName evidence="5">Cysteine desulfurase</fullName>
        <ecNumber evidence="4">2.8.1.7</ecNumber>
    </recommendedName>
</protein>
<dbReference type="PANTHER" id="PTHR11601">
    <property type="entry name" value="CYSTEINE DESULFURYLASE FAMILY MEMBER"/>
    <property type="match status" value="1"/>
</dbReference>
<dbReference type="SUPFAM" id="SSF53383">
    <property type="entry name" value="PLP-dependent transferases"/>
    <property type="match status" value="1"/>
</dbReference>
<dbReference type="GO" id="GO:0031071">
    <property type="term" value="F:cysteine desulfurase activity"/>
    <property type="evidence" value="ECO:0007669"/>
    <property type="project" value="UniProtKB-EC"/>
</dbReference>
<dbReference type="InterPro" id="IPR016454">
    <property type="entry name" value="Cysteine_dSase"/>
</dbReference>
<keyword evidence="15" id="KW-1185">Reference proteome</keyword>
<evidence type="ECO:0000256" key="5">
    <source>
        <dbReference type="ARBA" id="ARBA00013558"/>
    </source>
</evidence>
<evidence type="ECO:0000256" key="4">
    <source>
        <dbReference type="ARBA" id="ARBA00012239"/>
    </source>
</evidence>
<dbReference type="Gene3D" id="3.90.1150.10">
    <property type="entry name" value="Aspartate Aminotransferase, domain 1"/>
    <property type="match status" value="1"/>
</dbReference>
<evidence type="ECO:0000256" key="1">
    <source>
        <dbReference type="ARBA" id="ARBA00001933"/>
    </source>
</evidence>
<evidence type="ECO:0000313" key="14">
    <source>
        <dbReference type="EMBL" id="NIJ57337.1"/>
    </source>
</evidence>
<accession>A0ABX0UWL9</accession>
<comment type="caution">
    <text evidence="14">The sequence shown here is derived from an EMBL/GenBank/DDBJ whole genome shotgun (WGS) entry which is preliminary data.</text>
</comment>
<evidence type="ECO:0000256" key="9">
    <source>
        <dbReference type="ARBA" id="ARBA00023004"/>
    </source>
</evidence>
<reference evidence="14 15" key="1">
    <citation type="submission" date="2020-03" db="EMBL/GenBank/DDBJ databases">
        <title>Genomic Encyclopedia of Type Strains, Phase IV (KMG-IV): sequencing the most valuable type-strain genomes for metagenomic binning, comparative biology and taxonomic classification.</title>
        <authorList>
            <person name="Goeker M."/>
        </authorList>
    </citation>
    <scope>NUCLEOTIDE SEQUENCE [LARGE SCALE GENOMIC DNA]</scope>
    <source>
        <strain evidence="14 15">DSM 103870</strain>
    </source>
</reference>
<gene>
    <name evidence="14" type="ORF">FHS82_001163</name>
</gene>